<dbReference type="EMBL" id="JANRHH010000031">
    <property type="protein sequence ID" value="MDN4593806.1"/>
    <property type="molecule type" value="Genomic_DNA"/>
</dbReference>
<dbReference type="InterPro" id="IPR000412">
    <property type="entry name" value="ABC_2_transport"/>
</dbReference>
<evidence type="ECO:0000256" key="2">
    <source>
        <dbReference type="ARBA" id="ARBA00022692"/>
    </source>
</evidence>
<evidence type="ECO:0000313" key="8">
    <source>
        <dbReference type="Proteomes" id="UP001174196"/>
    </source>
</evidence>
<name>A0ABT8IMP7_9BACL</name>
<keyword evidence="2 5" id="KW-0812">Transmembrane</keyword>
<organism evidence="7 8">
    <name type="scientific">Polycladomyces subterraneus</name>
    <dbReference type="NCBI Taxonomy" id="1016997"/>
    <lineage>
        <taxon>Bacteria</taxon>
        <taxon>Bacillati</taxon>
        <taxon>Bacillota</taxon>
        <taxon>Bacilli</taxon>
        <taxon>Bacillales</taxon>
        <taxon>Thermoactinomycetaceae</taxon>
        <taxon>Polycladomyces</taxon>
    </lineage>
</organism>
<evidence type="ECO:0000259" key="6">
    <source>
        <dbReference type="Pfam" id="PF12698"/>
    </source>
</evidence>
<dbReference type="InterPro" id="IPR052902">
    <property type="entry name" value="ABC-2_transporter"/>
</dbReference>
<reference evidence="7" key="1">
    <citation type="submission" date="2022-08" db="EMBL/GenBank/DDBJ databases">
        <title>Polycladomyces zharkentsis sp. nov., a novel thermophilic CMC and starch-degrading bacterium isolated from a geothermal spring in Kazakhstan.</title>
        <authorList>
            <person name="Mashzhan A."/>
            <person name="Kistaubaeva A."/>
            <person name="Javier-Lopez R."/>
            <person name="Birkeland N.-K."/>
        </authorList>
    </citation>
    <scope>NUCLEOTIDE SEQUENCE</scope>
    <source>
        <strain evidence="7">KSR 13</strain>
    </source>
</reference>
<dbReference type="InterPro" id="IPR013525">
    <property type="entry name" value="ABC2_TM"/>
</dbReference>
<feature type="transmembrane region" description="Helical" evidence="5">
    <location>
        <begin position="96"/>
        <end position="116"/>
    </location>
</feature>
<dbReference type="Proteomes" id="UP001174196">
    <property type="component" value="Unassembled WGS sequence"/>
</dbReference>
<keyword evidence="8" id="KW-1185">Reference proteome</keyword>
<feature type="transmembrane region" description="Helical" evidence="5">
    <location>
        <begin position="61"/>
        <end position="84"/>
    </location>
</feature>
<protein>
    <submittedName>
        <fullName evidence="7">ABC transporter permease</fullName>
    </submittedName>
</protein>
<dbReference type="Pfam" id="PF12698">
    <property type="entry name" value="ABC2_membrane_3"/>
    <property type="match status" value="1"/>
</dbReference>
<sequence length="208" mass="23172">MFGNKKMPGGWSYSDMYIPSWIAVNLLTTALFTIGTVLAAYREQGVLRRYQATPVHSWMVLGAYMLYGTLIFLISAVVIVVFGWSVYHLDAPKYPLSVITGLLLSILALLPFGLFLTSLAKNSRTATAISSLFLNLMLFLSGATFPLEMMPSILQKAAKILPLYYVVDLLRRTWNESSIWDCGRDVTVLIGIAAASIVLSIRFFRWGD</sequence>
<evidence type="ECO:0000256" key="5">
    <source>
        <dbReference type="SAM" id="Phobius"/>
    </source>
</evidence>
<proteinExistence type="predicted"/>
<dbReference type="PANTHER" id="PTHR43027:SF2">
    <property type="entry name" value="TRANSPORT PERMEASE PROTEIN"/>
    <property type="match status" value="1"/>
</dbReference>
<evidence type="ECO:0000256" key="4">
    <source>
        <dbReference type="ARBA" id="ARBA00023136"/>
    </source>
</evidence>
<feature type="transmembrane region" description="Helical" evidence="5">
    <location>
        <begin position="186"/>
        <end position="204"/>
    </location>
</feature>
<feature type="transmembrane region" description="Helical" evidence="5">
    <location>
        <begin position="128"/>
        <end position="147"/>
    </location>
</feature>
<dbReference type="PRINTS" id="PR00164">
    <property type="entry name" value="ABC2TRNSPORT"/>
</dbReference>
<comment type="subcellular location">
    <subcellularLocation>
        <location evidence="1">Membrane</location>
        <topology evidence="1">Multi-pass membrane protein</topology>
    </subcellularLocation>
</comment>
<evidence type="ECO:0000256" key="1">
    <source>
        <dbReference type="ARBA" id="ARBA00004141"/>
    </source>
</evidence>
<feature type="domain" description="ABC-2 type transporter transmembrane" evidence="6">
    <location>
        <begin position="13"/>
        <end position="201"/>
    </location>
</feature>
<feature type="transmembrane region" description="Helical" evidence="5">
    <location>
        <begin position="20"/>
        <end position="41"/>
    </location>
</feature>
<accession>A0ABT8IMP7</accession>
<keyword evidence="3 5" id="KW-1133">Transmembrane helix</keyword>
<evidence type="ECO:0000256" key="3">
    <source>
        <dbReference type="ARBA" id="ARBA00022989"/>
    </source>
</evidence>
<gene>
    <name evidence="7" type="ORF">NWF35_07805</name>
</gene>
<evidence type="ECO:0000313" key="7">
    <source>
        <dbReference type="EMBL" id="MDN4593806.1"/>
    </source>
</evidence>
<dbReference type="PANTHER" id="PTHR43027">
    <property type="entry name" value="DOXORUBICIN RESISTANCE ABC TRANSPORTER PERMEASE PROTEIN DRRC-RELATED"/>
    <property type="match status" value="1"/>
</dbReference>
<comment type="caution">
    <text evidence="7">The sequence shown here is derived from an EMBL/GenBank/DDBJ whole genome shotgun (WGS) entry which is preliminary data.</text>
</comment>
<keyword evidence="4 5" id="KW-0472">Membrane</keyword>
<dbReference type="RefSeq" id="WP_301238489.1">
    <property type="nucleotide sequence ID" value="NZ_JANRHH010000031.1"/>
</dbReference>